<feature type="domain" description="OmpA-like" evidence="6">
    <location>
        <begin position="354"/>
        <end position="471"/>
    </location>
</feature>
<keyword evidence="2 4" id="KW-0472">Membrane</keyword>
<evidence type="ECO:0000259" key="6">
    <source>
        <dbReference type="PROSITE" id="PS51123"/>
    </source>
</evidence>
<reference evidence="7 8" key="1">
    <citation type="submission" date="2007-01" db="EMBL/GenBank/DDBJ databases">
        <authorList>
            <person name="Haygood M."/>
            <person name="Podell S."/>
            <person name="Anderson C."/>
            <person name="Hopkinson B."/>
            <person name="Roe K."/>
            <person name="Barbeau K."/>
            <person name="Gaasterland T."/>
            <person name="Ferriera S."/>
            <person name="Johnson J."/>
            <person name="Kravitz S."/>
            <person name="Beeson K."/>
            <person name="Sutton G."/>
            <person name="Rogers Y.-H."/>
            <person name="Friedman R."/>
            <person name="Frazier M."/>
            <person name="Venter J.C."/>
        </authorList>
    </citation>
    <scope>NUCLEOTIDE SEQUENCE [LARGE SCALE GENOMIC DNA]</scope>
    <source>
        <strain evidence="7 8">ATCC 23134</strain>
    </source>
</reference>
<dbReference type="EMBL" id="AAWS01000035">
    <property type="protein sequence ID" value="EAY26383.1"/>
    <property type="molecule type" value="Genomic_DNA"/>
</dbReference>
<dbReference type="AlphaFoldDB" id="A1ZTG1"/>
<dbReference type="PANTHER" id="PTHR30329:SF21">
    <property type="entry name" value="LIPOPROTEIN YIAD-RELATED"/>
    <property type="match status" value="1"/>
</dbReference>
<organism evidence="7 8">
    <name type="scientific">Microscilla marina ATCC 23134</name>
    <dbReference type="NCBI Taxonomy" id="313606"/>
    <lineage>
        <taxon>Bacteria</taxon>
        <taxon>Pseudomonadati</taxon>
        <taxon>Bacteroidota</taxon>
        <taxon>Cytophagia</taxon>
        <taxon>Cytophagales</taxon>
        <taxon>Microscillaceae</taxon>
        <taxon>Microscilla</taxon>
    </lineage>
</organism>
<accession>A1ZTG1</accession>
<dbReference type="SUPFAM" id="SSF103088">
    <property type="entry name" value="OmpA-like"/>
    <property type="match status" value="1"/>
</dbReference>
<dbReference type="InterPro" id="IPR036737">
    <property type="entry name" value="OmpA-like_sf"/>
</dbReference>
<gene>
    <name evidence="7" type="ORF">M23134_04661</name>
</gene>
<comment type="caution">
    <text evidence="7">The sequence shown here is derived from an EMBL/GenBank/DDBJ whole genome shotgun (WGS) entry which is preliminary data.</text>
</comment>
<feature type="region of interest" description="Disordered" evidence="5">
    <location>
        <begin position="443"/>
        <end position="464"/>
    </location>
</feature>
<sequence length="472" mass="53210">MTKSFIFSINFAQVLKQQAMKRPLPGYFTVLLLILFIGFESHAQIKINTPKTKKANFDVATVTLTLTAKDAENPQKSLRPRVQVLNDSTKQVLSEFPGSFTKDQLSLNLPIYKKYQIKLSLADYADTTLVYDLTGKKVNYKDNQQVLMRPQRVAFGLKVSDVETGNDVPVNVVLNNKNRNEQITLNNKDRNKDGVYKVGIREKDDYDVEIKDGNNLAIYKGKINKSKGTNLLITAQKVQGYNIYTVRQFKDKASLKDASLLAVKGGKTVSLNVQDLETDENIKAGAIFTNKNRNEQIIIHPTTGSGRAIQVKLREGDEYDMEVNASKNYFFHTQTIKVQPKGASKNVMVKLTKLKTGAKIALNDIYFDFNSAALKDSSFIELNRVVKMLQTNPKVKLSIEAHTDNVGSKAKNLKLSNRRAKSVADYLKEKKIDQNRLVTKGFGEDRPLVPNTSKKNKAKNRRVELRVIRSTQ</sequence>
<dbReference type="PANTHER" id="PTHR30329">
    <property type="entry name" value="STATOR ELEMENT OF FLAGELLAR MOTOR COMPLEX"/>
    <property type="match status" value="1"/>
</dbReference>
<dbReference type="CDD" id="cd07185">
    <property type="entry name" value="OmpA_C-like"/>
    <property type="match status" value="1"/>
</dbReference>
<evidence type="ECO:0000313" key="8">
    <source>
        <dbReference type="Proteomes" id="UP000004095"/>
    </source>
</evidence>
<dbReference type="Proteomes" id="UP000004095">
    <property type="component" value="Unassembled WGS sequence"/>
</dbReference>
<dbReference type="PRINTS" id="PR01021">
    <property type="entry name" value="OMPADOMAIN"/>
</dbReference>
<dbReference type="PROSITE" id="PS51123">
    <property type="entry name" value="OMPA_2"/>
    <property type="match status" value="1"/>
</dbReference>
<evidence type="ECO:0000256" key="3">
    <source>
        <dbReference type="ARBA" id="ARBA00023237"/>
    </source>
</evidence>
<dbReference type="InterPro" id="IPR006664">
    <property type="entry name" value="OMP_bac"/>
</dbReference>
<comment type="subcellular location">
    <subcellularLocation>
        <location evidence="1">Cell outer membrane</location>
    </subcellularLocation>
</comment>
<evidence type="ECO:0000256" key="4">
    <source>
        <dbReference type="PROSITE-ProRule" id="PRU00473"/>
    </source>
</evidence>
<dbReference type="InterPro" id="IPR006665">
    <property type="entry name" value="OmpA-like"/>
</dbReference>
<proteinExistence type="predicted"/>
<keyword evidence="3" id="KW-0998">Cell outer membrane</keyword>
<keyword evidence="8" id="KW-1185">Reference proteome</keyword>
<evidence type="ECO:0000256" key="5">
    <source>
        <dbReference type="SAM" id="MobiDB-lite"/>
    </source>
</evidence>
<dbReference type="Pfam" id="PF00691">
    <property type="entry name" value="OmpA"/>
    <property type="match status" value="1"/>
</dbReference>
<protein>
    <submittedName>
        <fullName evidence="7">Peptidoglycan associated periplasmic protein, putative</fullName>
    </submittedName>
</protein>
<evidence type="ECO:0000313" key="7">
    <source>
        <dbReference type="EMBL" id="EAY26383.1"/>
    </source>
</evidence>
<evidence type="ECO:0000256" key="2">
    <source>
        <dbReference type="ARBA" id="ARBA00023136"/>
    </source>
</evidence>
<dbReference type="InterPro" id="IPR050330">
    <property type="entry name" value="Bact_OuterMem_StrucFunc"/>
</dbReference>
<dbReference type="GO" id="GO:0009279">
    <property type="term" value="C:cell outer membrane"/>
    <property type="evidence" value="ECO:0007669"/>
    <property type="project" value="UniProtKB-SubCell"/>
</dbReference>
<dbReference type="Gene3D" id="3.30.1330.60">
    <property type="entry name" value="OmpA-like domain"/>
    <property type="match status" value="1"/>
</dbReference>
<name>A1ZTG1_MICM2</name>
<dbReference type="eggNOG" id="COG2885">
    <property type="taxonomic scope" value="Bacteria"/>
</dbReference>
<evidence type="ECO:0000256" key="1">
    <source>
        <dbReference type="ARBA" id="ARBA00004442"/>
    </source>
</evidence>